<feature type="compositionally biased region" description="Polar residues" evidence="14">
    <location>
        <begin position="48"/>
        <end position="59"/>
    </location>
</feature>
<comment type="subcellular location">
    <subcellularLocation>
        <location evidence="2">Nucleus</location>
    </subcellularLocation>
</comment>
<keyword evidence="8" id="KW-0378">Hydrolase</keyword>
<feature type="compositionally biased region" description="Basic and acidic residues" evidence="14">
    <location>
        <begin position="343"/>
        <end position="380"/>
    </location>
</feature>
<evidence type="ECO:0000256" key="9">
    <source>
        <dbReference type="ARBA" id="ARBA00022842"/>
    </source>
</evidence>
<comment type="cofactor">
    <cofactor evidence="1">
        <name>Mg(2+)</name>
        <dbReference type="ChEBI" id="CHEBI:18420"/>
    </cofactor>
</comment>
<dbReference type="GO" id="GO:0006302">
    <property type="term" value="P:double-strand break repair"/>
    <property type="evidence" value="ECO:0007669"/>
    <property type="project" value="TreeGrafter"/>
</dbReference>
<keyword evidence="6" id="KW-0255">Endonuclease</keyword>
<dbReference type="SMART" id="SM00891">
    <property type="entry name" value="ERCC4"/>
    <property type="match status" value="1"/>
</dbReference>
<dbReference type="GO" id="GO:0005634">
    <property type="term" value="C:nucleus"/>
    <property type="evidence" value="ECO:0007669"/>
    <property type="project" value="UniProtKB-SubCell"/>
</dbReference>
<evidence type="ECO:0000256" key="10">
    <source>
        <dbReference type="ARBA" id="ARBA00023172"/>
    </source>
</evidence>
<keyword evidence="9" id="KW-0460">Magnesium</keyword>
<feature type="compositionally biased region" description="Low complexity" evidence="14">
    <location>
        <begin position="327"/>
        <end position="341"/>
    </location>
</feature>
<evidence type="ECO:0000256" key="11">
    <source>
        <dbReference type="ARBA" id="ARBA00023204"/>
    </source>
</evidence>
<feature type="compositionally biased region" description="Low complexity" evidence="14">
    <location>
        <begin position="218"/>
        <end position="232"/>
    </location>
</feature>
<dbReference type="EMBL" id="MU855336">
    <property type="protein sequence ID" value="KAK3906104.1"/>
    <property type="molecule type" value="Genomic_DNA"/>
</dbReference>
<evidence type="ECO:0000256" key="5">
    <source>
        <dbReference type="ARBA" id="ARBA00022723"/>
    </source>
</evidence>
<protein>
    <submittedName>
        <fullName evidence="16">ERCC4 domain-containing protein</fullName>
    </submittedName>
</protein>
<keyword evidence="13" id="KW-0469">Meiosis</keyword>
<evidence type="ECO:0000256" key="14">
    <source>
        <dbReference type="SAM" id="MobiDB-lite"/>
    </source>
</evidence>
<evidence type="ECO:0000256" key="4">
    <source>
        <dbReference type="ARBA" id="ARBA00022722"/>
    </source>
</evidence>
<gene>
    <name evidence="16" type="ORF">C8A05DRAFT_12135</name>
</gene>
<dbReference type="GO" id="GO:0031297">
    <property type="term" value="P:replication fork processing"/>
    <property type="evidence" value="ECO:0007669"/>
    <property type="project" value="TreeGrafter"/>
</dbReference>
<keyword evidence="7" id="KW-0227">DNA damage</keyword>
<evidence type="ECO:0000256" key="13">
    <source>
        <dbReference type="ARBA" id="ARBA00023254"/>
    </source>
</evidence>
<dbReference type="GO" id="GO:0031573">
    <property type="term" value="P:mitotic intra-S DNA damage checkpoint signaling"/>
    <property type="evidence" value="ECO:0007669"/>
    <property type="project" value="TreeGrafter"/>
</dbReference>
<reference evidence="16" key="2">
    <citation type="submission" date="2023-05" db="EMBL/GenBank/DDBJ databases">
        <authorList>
            <consortium name="Lawrence Berkeley National Laboratory"/>
            <person name="Steindorff A."/>
            <person name="Hensen N."/>
            <person name="Bonometti L."/>
            <person name="Westerberg I."/>
            <person name="Brannstrom I.O."/>
            <person name="Guillou S."/>
            <person name="Cros-Aarteil S."/>
            <person name="Calhoun S."/>
            <person name="Haridas S."/>
            <person name="Kuo A."/>
            <person name="Mondo S."/>
            <person name="Pangilinan J."/>
            <person name="Riley R."/>
            <person name="Labutti K."/>
            <person name="Andreopoulos B."/>
            <person name="Lipzen A."/>
            <person name="Chen C."/>
            <person name="Yanf M."/>
            <person name="Daum C."/>
            <person name="Ng V."/>
            <person name="Clum A."/>
            <person name="Ohm R."/>
            <person name="Martin F."/>
            <person name="Silar P."/>
            <person name="Natvig D."/>
            <person name="Lalanne C."/>
            <person name="Gautier V."/>
            <person name="Ament-Velasquez S.L."/>
            <person name="Kruys A."/>
            <person name="Hutchinson M.I."/>
            <person name="Powell A.J."/>
            <person name="Barry K."/>
            <person name="Miller A.N."/>
            <person name="Grigoriev I.V."/>
            <person name="Debuchy R."/>
            <person name="Gladieux P."/>
            <person name="Thoren M.H."/>
            <person name="Johannesson H."/>
        </authorList>
    </citation>
    <scope>NUCLEOTIDE SEQUENCE</scope>
    <source>
        <strain evidence="16">CBS 103.79</strain>
    </source>
</reference>
<dbReference type="GO" id="GO:0000712">
    <property type="term" value="P:resolution of meiotic recombination intermediates"/>
    <property type="evidence" value="ECO:0007669"/>
    <property type="project" value="TreeGrafter"/>
</dbReference>
<feature type="compositionally biased region" description="Pro residues" evidence="14">
    <location>
        <begin position="106"/>
        <end position="122"/>
    </location>
</feature>
<dbReference type="Pfam" id="PF02732">
    <property type="entry name" value="ERCC4"/>
    <property type="match status" value="1"/>
</dbReference>
<comment type="similarity">
    <text evidence="3">Belongs to the EME1/MMS4 family.</text>
</comment>
<evidence type="ECO:0000313" key="16">
    <source>
        <dbReference type="EMBL" id="KAK3906104.1"/>
    </source>
</evidence>
<evidence type="ECO:0000256" key="1">
    <source>
        <dbReference type="ARBA" id="ARBA00001946"/>
    </source>
</evidence>
<dbReference type="PANTHER" id="PTHR21077">
    <property type="entry name" value="EME1 PROTEIN"/>
    <property type="match status" value="1"/>
</dbReference>
<dbReference type="Gene3D" id="1.10.150.670">
    <property type="entry name" value="Crossover junction endonuclease EME1, DNA-binding domain"/>
    <property type="match status" value="1"/>
</dbReference>
<dbReference type="InterPro" id="IPR047521">
    <property type="entry name" value="XPF_nuclease_EME1_ascomycetes"/>
</dbReference>
<feature type="compositionally biased region" description="Pro residues" evidence="14">
    <location>
        <begin position="169"/>
        <end position="181"/>
    </location>
</feature>
<dbReference type="AlphaFoldDB" id="A0AAN6MT64"/>
<keyword evidence="5" id="KW-0479">Metal-binding</keyword>
<evidence type="ECO:0000256" key="7">
    <source>
        <dbReference type="ARBA" id="ARBA00022763"/>
    </source>
</evidence>
<dbReference type="PANTHER" id="PTHR21077:SF5">
    <property type="entry name" value="CROSSOVER JUNCTION ENDONUCLEASE MMS4"/>
    <property type="match status" value="1"/>
</dbReference>
<evidence type="ECO:0000259" key="15">
    <source>
        <dbReference type="SMART" id="SM00891"/>
    </source>
</evidence>
<keyword evidence="17" id="KW-1185">Reference proteome</keyword>
<keyword evidence="10" id="KW-0233">DNA recombination</keyword>
<keyword evidence="12" id="KW-0539">Nucleus</keyword>
<evidence type="ECO:0000256" key="6">
    <source>
        <dbReference type="ARBA" id="ARBA00022759"/>
    </source>
</evidence>
<dbReference type="InterPro" id="IPR042530">
    <property type="entry name" value="EME1/EME2_C"/>
</dbReference>
<comment type="caution">
    <text evidence="16">The sequence shown here is derived from an EMBL/GenBank/DDBJ whole genome shotgun (WGS) entry which is preliminary data.</text>
</comment>
<evidence type="ECO:0000256" key="12">
    <source>
        <dbReference type="ARBA" id="ARBA00023242"/>
    </source>
</evidence>
<dbReference type="GO" id="GO:0046872">
    <property type="term" value="F:metal ion binding"/>
    <property type="evidence" value="ECO:0007669"/>
    <property type="project" value="UniProtKB-KW"/>
</dbReference>
<evidence type="ECO:0000313" key="17">
    <source>
        <dbReference type="Proteomes" id="UP001303889"/>
    </source>
</evidence>
<dbReference type="Proteomes" id="UP001303889">
    <property type="component" value="Unassembled WGS sequence"/>
</dbReference>
<feature type="compositionally biased region" description="Low complexity" evidence="14">
    <location>
        <begin position="38"/>
        <end position="47"/>
    </location>
</feature>
<feature type="compositionally biased region" description="Low complexity" evidence="14">
    <location>
        <begin position="1"/>
        <end position="30"/>
    </location>
</feature>
<dbReference type="GO" id="GO:0008821">
    <property type="term" value="F:crossover junction DNA endonuclease activity"/>
    <property type="evidence" value="ECO:0007669"/>
    <property type="project" value="TreeGrafter"/>
</dbReference>
<reference evidence="16" key="1">
    <citation type="journal article" date="2023" name="Mol. Phylogenet. Evol.">
        <title>Genome-scale phylogeny and comparative genomics of the fungal order Sordariales.</title>
        <authorList>
            <person name="Hensen N."/>
            <person name="Bonometti L."/>
            <person name="Westerberg I."/>
            <person name="Brannstrom I.O."/>
            <person name="Guillou S."/>
            <person name="Cros-Aarteil S."/>
            <person name="Calhoun S."/>
            <person name="Haridas S."/>
            <person name="Kuo A."/>
            <person name="Mondo S."/>
            <person name="Pangilinan J."/>
            <person name="Riley R."/>
            <person name="LaButti K."/>
            <person name="Andreopoulos B."/>
            <person name="Lipzen A."/>
            <person name="Chen C."/>
            <person name="Yan M."/>
            <person name="Daum C."/>
            <person name="Ng V."/>
            <person name="Clum A."/>
            <person name="Steindorff A."/>
            <person name="Ohm R.A."/>
            <person name="Martin F."/>
            <person name="Silar P."/>
            <person name="Natvig D.O."/>
            <person name="Lalanne C."/>
            <person name="Gautier V."/>
            <person name="Ament-Velasquez S.L."/>
            <person name="Kruys A."/>
            <person name="Hutchinson M.I."/>
            <person name="Powell A.J."/>
            <person name="Barry K."/>
            <person name="Miller A.N."/>
            <person name="Grigoriev I.V."/>
            <person name="Debuchy R."/>
            <person name="Gladieux P."/>
            <person name="Hiltunen Thoren M."/>
            <person name="Johannesson H."/>
        </authorList>
    </citation>
    <scope>NUCLEOTIDE SEQUENCE</scope>
    <source>
        <strain evidence="16">CBS 103.79</strain>
    </source>
</reference>
<feature type="compositionally biased region" description="Low complexity" evidence="14">
    <location>
        <begin position="159"/>
        <end position="168"/>
    </location>
</feature>
<name>A0AAN6MT64_9PEZI</name>
<evidence type="ECO:0000256" key="3">
    <source>
        <dbReference type="ARBA" id="ARBA00005313"/>
    </source>
</evidence>
<keyword evidence="4" id="KW-0540">Nuclease</keyword>
<dbReference type="InterPro" id="IPR006166">
    <property type="entry name" value="ERCC4_domain"/>
</dbReference>
<dbReference type="FunFam" id="1.10.150.670:FF:000004">
    <property type="entry name" value="Crossover junction endonuclease EME1"/>
    <property type="match status" value="1"/>
</dbReference>
<dbReference type="CDD" id="cd20085">
    <property type="entry name" value="XPF_nuclease_Mms4"/>
    <property type="match status" value="1"/>
</dbReference>
<sequence length="726" mass="79380">MPPKVISLLSASEESSPAVPRPRQQQQQQQHPPPPPQQHQKVQQRQHAGTTPWDSSDPFSSPAIPAAANHGRPASAAAAPVWIVSDDDDDIDTPASKRRRVEAPTSVPPPHCPPPCPPPPVPDQRRCDSSPPVTITAPPTTEPPPPKPRLSYLDDDPFASSSPLVTTTAPPPAKAPAPRPLPNYLDDDPFASSSPRQNEPKAASPRLTRPAIRDEILPFSSSSPVRPSRPSNPTQPAAGWDPISSSVPLPAAADDGPANPPRSFRRTQSEVITLDDSDSASVANPDSDDDFPDITSLARSNRRFPSLPKLPAPPPAATTKTSKKSKSAGAPSAKPAQPKKTSLGKETERAEKAAAREAEKERKRLERERVKEERAHDKARAAALAEVNKIRTDKKVSTPEMIVDLPTALDETVKLQAETLLHDLDVQFSTWPSPVANVVKWRRKVRSKYNDELGHWEPVPERVEPENHVMVIIPAAQFVDLALGEDTASLESHVLRMKRHFPTHTIIYLLEGVALWLRKNRNVRNRQFVSAVRSGLEPPPAPAENPPPPSQAPQRKRKRKPTNTTAPRYIDEATIDTALLRLQVQHRVLIHHTALPLETAQWIAVFTQHISTALYRRQRDAANDAAGFCIESGQVRSGDSPRDTYVRMLQEIGRVTAAVAYGVAAEFGTVGKLVRGLEVGGPLRLEKVPKGVNRDGEVSERATIGQAVSRRVYKIFTGRDEGSTDI</sequence>
<dbReference type="GO" id="GO:0003677">
    <property type="term" value="F:DNA binding"/>
    <property type="evidence" value="ECO:0007669"/>
    <property type="project" value="InterPro"/>
</dbReference>
<dbReference type="InterPro" id="IPR033310">
    <property type="entry name" value="Mms4/EME1/EME2"/>
</dbReference>
<feature type="region of interest" description="Disordered" evidence="14">
    <location>
        <begin position="533"/>
        <end position="568"/>
    </location>
</feature>
<feature type="region of interest" description="Disordered" evidence="14">
    <location>
        <begin position="1"/>
        <end position="381"/>
    </location>
</feature>
<dbReference type="Gene3D" id="3.40.50.10130">
    <property type="match status" value="1"/>
</dbReference>
<feature type="compositionally biased region" description="Low complexity" evidence="14">
    <location>
        <begin position="248"/>
        <end position="257"/>
    </location>
</feature>
<dbReference type="GO" id="GO:0048476">
    <property type="term" value="C:Holliday junction resolvase complex"/>
    <property type="evidence" value="ECO:0007669"/>
    <property type="project" value="InterPro"/>
</dbReference>
<evidence type="ECO:0000256" key="2">
    <source>
        <dbReference type="ARBA" id="ARBA00004123"/>
    </source>
</evidence>
<feature type="domain" description="ERCC4" evidence="15">
    <location>
        <begin position="400"/>
        <end position="678"/>
    </location>
</feature>
<proteinExistence type="inferred from homology"/>
<keyword evidence="11" id="KW-0234">DNA repair</keyword>
<feature type="compositionally biased region" description="Pro residues" evidence="14">
    <location>
        <begin position="537"/>
        <end position="551"/>
    </location>
</feature>
<organism evidence="16 17">
    <name type="scientific">Staphylotrichum tortipilum</name>
    <dbReference type="NCBI Taxonomy" id="2831512"/>
    <lineage>
        <taxon>Eukaryota</taxon>
        <taxon>Fungi</taxon>
        <taxon>Dikarya</taxon>
        <taxon>Ascomycota</taxon>
        <taxon>Pezizomycotina</taxon>
        <taxon>Sordariomycetes</taxon>
        <taxon>Sordariomycetidae</taxon>
        <taxon>Sordariales</taxon>
        <taxon>Chaetomiaceae</taxon>
        <taxon>Staphylotrichum</taxon>
    </lineage>
</organism>
<accession>A0AAN6MT64</accession>
<evidence type="ECO:0000256" key="8">
    <source>
        <dbReference type="ARBA" id="ARBA00022801"/>
    </source>
</evidence>